<dbReference type="EMBL" id="JBHUDX010000085">
    <property type="protein sequence ID" value="MFD1662075.1"/>
    <property type="molecule type" value="Genomic_DNA"/>
</dbReference>
<gene>
    <name evidence="5" type="ORF">ACFSL4_28780</name>
</gene>
<reference evidence="6" key="1">
    <citation type="journal article" date="2019" name="Int. J. Syst. Evol. Microbiol.">
        <title>The Global Catalogue of Microorganisms (GCM) 10K type strain sequencing project: providing services to taxonomists for standard genome sequencing and annotation.</title>
        <authorList>
            <consortium name="The Broad Institute Genomics Platform"/>
            <consortium name="The Broad Institute Genome Sequencing Center for Infectious Disease"/>
            <person name="Wu L."/>
            <person name="Ma J."/>
        </authorList>
    </citation>
    <scope>NUCLEOTIDE SEQUENCE [LARGE SCALE GENOMIC DNA]</scope>
    <source>
        <strain evidence="6">CGMCC 1.12470</strain>
    </source>
</reference>
<dbReference type="RefSeq" id="WP_381089062.1">
    <property type="nucleotide sequence ID" value="NZ_JBHUDX010000085.1"/>
</dbReference>
<comment type="caution">
    <text evidence="5">The sequence shown here is derived from an EMBL/GenBank/DDBJ whole genome shotgun (WGS) entry which is preliminary data.</text>
</comment>
<dbReference type="Gene3D" id="1.10.10.10">
    <property type="entry name" value="Winged helix-like DNA-binding domain superfamily/Winged helix DNA-binding domain"/>
    <property type="match status" value="1"/>
</dbReference>
<dbReference type="InterPro" id="IPR000835">
    <property type="entry name" value="HTH_MarR-typ"/>
</dbReference>
<proteinExistence type="predicted"/>
<dbReference type="SUPFAM" id="SSF46785">
    <property type="entry name" value="Winged helix' DNA-binding domain"/>
    <property type="match status" value="1"/>
</dbReference>
<dbReference type="Pfam" id="PF01047">
    <property type="entry name" value="MarR"/>
    <property type="match status" value="1"/>
</dbReference>
<dbReference type="PROSITE" id="PS01117">
    <property type="entry name" value="HTH_MARR_1"/>
    <property type="match status" value="1"/>
</dbReference>
<evidence type="ECO:0000259" key="4">
    <source>
        <dbReference type="PROSITE" id="PS50995"/>
    </source>
</evidence>
<evidence type="ECO:0000313" key="5">
    <source>
        <dbReference type="EMBL" id="MFD1662075.1"/>
    </source>
</evidence>
<keyword evidence="1" id="KW-0805">Transcription regulation</keyword>
<evidence type="ECO:0000256" key="2">
    <source>
        <dbReference type="ARBA" id="ARBA00023125"/>
    </source>
</evidence>
<name>A0ABW4IXI5_9ACTN</name>
<dbReference type="PROSITE" id="PS50995">
    <property type="entry name" value="HTH_MARR_2"/>
    <property type="match status" value="1"/>
</dbReference>
<keyword evidence="3" id="KW-0804">Transcription</keyword>
<dbReference type="PRINTS" id="PR00598">
    <property type="entry name" value="HTHMARR"/>
</dbReference>
<organism evidence="5 6">
    <name type="scientific">Streptomyces caeni</name>
    <dbReference type="NCBI Taxonomy" id="2307231"/>
    <lineage>
        <taxon>Bacteria</taxon>
        <taxon>Bacillati</taxon>
        <taxon>Actinomycetota</taxon>
        <taxon>Actinomycetes</taxon>
        <taxon>Kitasatosporales</taxon>
        <taxon>Streptomycetaceae</taxon>
        <taxon>Streptomyces</taxon>
    </lineage>
</organism>
<dbReference type="InterPro" id="IPR036390">
    <property type="entry name" value="WH_DNA-bd_sf"/>
</dbReference>
<dbReference type="PANTHER" id="PTHR33164">
    <property type="entry name" value="TRANSCRIPTIONAL REGULATOR, MARR FAMILY"/>
    <property type="match status" value="1"/>
</dbReference>
<sequence>MATSDTTRIGPGSLLEARSDLQFRMARVHRTLRRRWEEEIANLAVTAAQSEVLFLVGAEPGISQQKVAERLGTDAMNVKRMVAQLLERGLLRRYRGTGDRRVWHLELTGDGATVVQDLVKAAVRMRRSVSARLGPGQVRALTAAMDSLAAWAGGPPERADEQPAPIGE</sequence>
<feature type="domain" description="HTH marR-type" evidence="4">
    <location>
        <begin position="18"/>
        <end position="150"/>
    </location>
</feature>
<dbReference type="InterPro" id="IPR023187">
    <property type="entry name" value="Tscrpt_reg_MarR-type_CS"/>
</dbReference>
<evidence type="ECO:0000313" key="6">
    <source>
        <dbReference type="Proteomes" id="UP001597261"/>
    </source>
</evidence>
<accession>A0ABW4IXI5</accession>
<dbReference type="InterPro" id="IPR036388">
    <property type="entry name" value="WH-like_DNA-bd_sf"/>
</dbReference>
<evidence type="ECO:0000256" key="3">
    <source>
        <dbReference type="ARBA" id="ARBA00023163"/>
    </source>
</evidence>
<dbReference type="InterPro" id="IPR039422">
    <property type="entry name" value="MarR/SlyA-like"/>
</dbReference>
<keyword evidence="6" id="KW-1185">Reference proteome</keyword>
<dbReference type="Proteomes" id="UP001597261">
    <property type="component" value="Unassembled WGS sequence"/>
</dbReference>
<dbReference type="SMART" id="SM00347">
    <property type="entry name" value="HTH_MARR"/>
    <property type="match status" value="1"/>
</dbReference>
<evidence type="ECO:0000256" key="1">
    <source>
        <dbReference type="ARBA" id="ARBA00023015"/>
    </source>
</evidence>
<keyword evidence="2" id="KW-0238">DNA-binding</keyword>
<protein>
    <submittedName>
        <fullName evidence="5">MarR family winged helix-turn-helix transcriptional regulator</fullName>
    </submittedName>
</protein>
<dbReference type="PANTHER" id="PTHR33164:SF57">
    <property type="entry name" value="MARR-FAMILY TRANSCRIPTIONAL REGULATOR"/>
    <property type="match status" value="1"/>
</dbReference>